<comment type="caution">
    <text evidence="2">The sequence shown here is derived from an EMBL/GenBank/DDBJ whole genome shotgun (WGS) entry which is preliminary data.</text>
</comment>
<gene>
    <name evidence="2" type="ORF">TIFTF001_011334</name>
</gene>
<sequence>MRAYLDSRGPQIQKLKRAKWSNGANKKVGRGLGRSRTTCIGSVASLEGPCEGDMDQQSPIRGRGGVVGGVKRKGKGKEERERESLERETLERERESLERESTWEAHAHEAFWSVAIERQ</sequence>
<feature type="compositionally biased region" description="Basic and acidic residues" evidence="1">
    <location>
        <begin position="76"/>
        <end position="103"/>
    </location>
</feature>
<dbReference type="AlphaFoldDB" id="A0AA87ZZR1"/>
<protein>
    <submittedName>
        <fullName evidence="2">Uncharacterized protein</fullName>
    </submittedName>
</protein>
<feature type="region of interest" description="Disordered" evidence="1">
    <location>
        <begin position="45"/>
        <end position="103"/>
    </location>
</feature>
<evidence type="ECO:0000256" key="1">
    <source>
        <dbReference type="SAM" id="MobiDB-lite"/>
    </source>
</evidence>
<accession>A0AA87ZZR1</accession>
<dbReference type="EMBL" id="BTGU01000014">
    <property type="protein sequence ID" value="GMN42120.1"/>
    <property type="molecule type" value="Genomic_DNA"/>
</dbReference>
<evidence type="ECO:0000313" key="3">
    <source>
        <dbReference type="Proteomes" id="UP001187192"/>
    </source>
</evidence>
<evidence type="ECO:0000313" key="2">
    <source>
        <dbReference type="EMBL" id="GMN42120.1"/>
    </source>
</evidence>
<proteinExistence type="predicted"/>
<dbReference type="Proteomes" id="UP001187192">
    <property type="component" value="Unassembled WGS sequence"/>
</dbReference>
<organism evidence="2 3">
    <name type="scientific">Ficus carica</name>
    <name type="common">Common fig</name>
    <dbReference type="NCBI Taxonomy" id="3494"/>
    <lineage>
        <taxon>Eukaryota</taxon>
        <taxon>Viridiplantae</taxon>
        <taxon>Streptophyta</taxon>
        <taxon>Embryophyta</taxon>
        <taxon>Tracheophyta</taxon>
        <taxon>Spermatophyta</taxon>
        <taxon>Magnoliopsida</taxon>
        <taxon>eudicotyledons</taxon>
        <taxon>Gunneridae</taxon>
        <taxon>Pentapetalae</taxon>
        <taxon>rosids</taxon>
        <taxon>fabids</taxon>
        <taxon>Rosales</taxon>
        <taxon>Moraceae</taxon>
        <taxon>Ficeae</taxon>
        <taxon>Ficus</taxon>
    </lineage>
</organism>
<name>A0AA87ZZR1_FICCA</name>
<keyword evidence="3" id="KW-1185">Reference proteome</keyword>
<reference evidence="2" key="1">
    <citation type="submission" date="2023-07" db="EMBL/GenBank/DDBJ databases">
        <title>draft genome sequence of fig (Ficus carica).</title>
        <authorList>
            <person name="Takahashi T."/>
            <person name="Nishimura K."/>
        </authorList>
    </citation>
    <scope>NUCLEOTIDE SEQUENCE</scope>
</reference>